<dbReference type="Proteomes" id="UP000694865">
    <property type="component" value="Unplaced"/>
</dbReference>
<name>A0ABM0M475_SACKO</name>
<evidence type="ECO:0000256" key="1">
    <source>
        <dbReference type="SAM" id="Phobius"/>
    </source>
</evidence>
<dbReference type="RefSeq" id="XP_006814816.1">
    <property type="nucleotide sequence ID" value="XM_006814753.1"/>
</dbReference>
<keyword evidence="2" id="KW-1185">Reference proteome</keyword>
<keyword evidence="1" id="KW-1133">Transmembrane helix</keyword>
<keyword evidence="1" id="KW-0472">Membrane</keyword>
<dbReference type="Gene3D" id="1.10.600.10">
    <property type="entry name" value="Farnesyl Diphosphate Synthase"/>
    <property type="match status" value="1"/>
</dbReference>
<proteinExistence type="predicted"/>
<evidence type="ECO:0000313" key="2">
    <source>
        <dbReference type="Proteomes" id="UP000694865"/>
    </source>
</evidence>
<dbReference type="GeneID" id="102806318"/>
<feature type="transmembrane region" description="Helical" evidence="1">
    <location>
        <begin position="90"/>
        <end position="109"/>
    </location>
</feature>
<dbReference type="InterPro" id="IPR044844">
    <property type="entry name" value="Trans_IPPS_euk-type"/>
</dbReference>
<evidence type="ECO:0000313" key="3">
    <source>
        <dbReference type="RefSeq" id="XP_006814816.1"/>
    </source>
</evidence>
<dbReference type="InterPro" id="IPR008949">
    <property type="entry name" value="Isoprenoid_synthase_dom_sf"/>
</dbReference>
<organism evidence="2 3">
    <name type="scientific">Saccoglossus kowalevskii</name>
    <name type="common">Acorn worm</name>
    <dbReference type="NCBI Taxonomy" id="10224"/>
    <lineage>
        <taxon>Eukaryota</taxon>
        <taxon>Metazoa</taxon>
        <taxon>Hemichordata</taxon>
        <taxon>Enteropneusta</taxon>
        <taxon>Harrimaniidae</taxon>
        <taxon>Saccoglossus</taxon>
    </lineage>
</organism>
<keyword evidence="1" id="KW-0812">Transmembrane</keyword>
<protein>
    <submittedName>
        <fullName evidence="3">Squalene synthase-like</fullName>
    </submittedName>
</protein>
<dbReference type="PANTHER" id="PTHR11626">
    <property type="entry name" value="FARNESYL-DIPHOSPHATE FARNESYLTRANSFERASE"/>
    <property type="match status" value="1"/>
</dbReference>
<dbReference type="PANTHER" id="PTHR11626:SF2">
    <property type="entry name" value="SQUALENE SYNTHASE"/>
    <property type="match status" value="1"/>
</dbReference>
<dbReference type="SUPFAM" id="SSF48576">
    <property type="entry name" value="Terpenoid synthases"/>
    <property type="match status" value="1"/>
</dbReference>
<reference evidence="3" key="1">
    <citation type="submission" date="2025-08" db="UniProtKB">
        <authorList>
            <consortium name="RefSeq"/>
        </authorList>
    </citation>
    <scope>IDENTIFICATION</scope>
    <source>
        <tissue evidence="3">Testes</tissue>
    </source>
</reference>
<accession>A0ABM0M475</accession>
<gene>
    <name evidence="3" type="primary">LOC102806318</name>
</gene>
<sequence>MQVMAIATLASCYDNQDVFKKVVKIRKGQAVSLMMQATNMENLKSIMYNYAKQIQKMIPPCDPSSDETTTITTEIMELSKGGQVRRCSPFIPIYVSCGMMLTAIVYQYWTNIVQIYDDCV</sequence>